<evidence type="ECO:0000256" key="6">
    <source>
        <dbReference type="SAM" id="Phobius"/>
    </source>
</evidence>
<evidence type="ECO:0000256" key="4">
    <source>
        <dbReference type="ARBA" id="ARBA00022989"/>
    </source>
</evidence>
<feature type="transmembrane region" description="Helical" evidence="6">
    <location>
        <begin position="418"/>
        <end position="440"/>
    </location>
</feature>
<keyword evidence="4 6" id="KW-1133">Transmembrane helix</keyword>
<evidence type="ECO:0000256" key="5">
    <source>
        <dbReference type="ARBA" id="ARBA00023136"/>
    </source>
</evidence>
<organism evidence="7 8">
    <name type="scientific">Planococcus massiliensis</name>
    <dbReference type="NCBI Taxonomy" id="1499687"/>
    <lineage>
        <taxon>Bacteria</taxon>
        <taxon>Bacillati</taxon>
        <taxon>Bacillota</taxon>
        <taxon>Bacilli</taxon>
        <taxon>Bacillales</taxon>
        <taxon>Caryophanaceae</taxon>
        <taxon>Planococcus</taxon>
    </lineage>
</organism>
<sequence length="473" mass="50740">MTVEASKPKNQKKKRGLPDAYVILFGILILAALLTYIIPAGSFERETVESGASVIVPNSYERIDQTPVSPIGIFTAIQEGMIGGAGLIFLVLIIGGTFAVIESTGAINTVILKTIDKTRNKEWLLIVIVSLLFSVFGGLGIIVNAVIAFIPIGIILARAMKMDAIVGVSIIYLGAYSGFAVGFLDPSTTGFAQTIAELPLFSGLGYRLLIYATVVAATILYILWYANRIKKDPQKSILKDNPFPRDEENSMEEASTELTFVHKWVLGVLVAGIAVYVYGVFQMEWAINEMAGVFIVIAILTSIISKMGANEMVAEFMNGCKSVVYGALIIGMARSIVVVMENGMVLDTIVQGMATVLEPFSSVMGAVAMFVGNGLFNLIVTSGSGQAAIVMPIMTPLADLMDVPRQVAVQAYSLGDGFTNIITPLSGVLMATLAIAGVPWSKWIKFAIPLVLIWYVIGTIYIVVGVLIDWGPM</sequence>
<evidence type="ECO:0000256" key="1">
    <source>
        <dbReference type="ARBA" id="ARBA00004651"/>
    </source>
</evidence>
<dbReference type="EMBL" id="CCXS01000001">
    <property type="protein sequence ID" value="CEG21515.1"/>
    <property type="molecule type" value="Genomic_DNA"/>
</dbReference>
<evidence type="ECO:0000256" key="2">
    <source>
        <dbReference type="ARBA" id="ARBA00022475"/>
    </source>
</evidence>
<evidence type="ECO:0000313" key="7">
    <source>
        <dbReference type="EMBL" id="CEG21515.1"/>
    </source>
</evidence>
<gene>
    <name evidence="7" type="ORF">BN1080_00426</name>
</gene>
<proteinExistence type="predicted"/>
<dbReference type="Pfam" id="PF03606">
    <property type="entry name" value="DcuC"/>
    <property type="match status" value="1"/>
</dbReference>
<feature type="transmembrane region" description="Helical" evidence="6">
    <location>
        <begin position="204"/>
        <end position="226"/>
    </location>
</feature>
<feature type="transmembrane region" description="Helical" evidence="6">
    <location>
        <begin position="87"/>
        <end position="111"/>
    </location>
</feature>
<dbReference type="PANTHER" id="PTHR43652">
    <property type="entry name" value="BASIC AMINO ACID ANTIPORTER YFCC-RELATED"/>
    <property type="match status" value="1"/>
</dbReference>
<dbReference type="InterPro" id="IPR018385">
    <property type="entry name" value="C4_dicarb_anaerob_car-like"/>
</dbReference>
<keyword evidence="3 6" id="KW-0812">Transmembrane</keyword>
<dbReference type="InterPro" id="IPR051679">
    <property type="entry name" value="DASS-Related_Transporters"/>
</dbReference>
<evidence type="ECO:0000313" key="8">
    <source>
        <dbReference type="Proteomes" id="UP000043699"/>
    </source>
</evidence>
<feature type="transmembrane region" description="Helical" evidence="6">
    <location>
        <begin position="20"/>
        <end position="38"/>
    </location>
</feature>
<feature type="transmembrane region" description="Helical" evidence="6">
    <location>
        <begin position="164"/>
        <end position="184"/>
    </location>
</feature>
<dbReference type="AlphaFoldDB" id="A0A098EI89"/>
<evidence type="ECO:0000256" key="3">
    <source>
        <dbReference type="ARBA" id="ARBA00022692"/>
    </source>
</evidence>
<feature type="transmembrane region" description="Helical" evidence="6">
    <location>
        <begin position="285"/>
        <end position="304"/>
    </location>
</feature>
<keyword evidence="8" id="KW-1185">Reference proteome</keyword>
<dbReference type="Proteomes" id="UP000043699">
    <property type="component" value="Unassembled WGS sequence"/>
</dbReference>
<keyword evidence="5 6" id="KW-0472">Membrane</keyword>
<name>A0A098EI89_9BACL</name>
<feature type="transmembrane region" description="Helical" evidence="6">
    <location>
        <begin position="349"/>
        <end position="371"/>
    </location>
</feature>
<evidence type="ECO:0008006" key="9">
    <source>
        <dbReference type="Google" id="ProtNLM"/>
    </source>
</evidence>
<comment type="subcellular location">
    <subcellularLocation>
        <location evidence="1">Cell membrane</location>
        <topology evidence="1">Multi-pass membrane protein</topology>
    </subcellularLocation>
</comment>
<accession>A0A098EI89</accession>
<feature type="transmembrane region" description="Helical" evidence="6">
    <location>
        <begin position="260"/>
        <end position="279"/>
    </location>
</feature>
<feature type="transmembrane region" description="Helical" evidence="6">
    <location>
        <begin position="447"/>
        <end position="468"/>
    </location>
</feature>
<dbReference type="OrthoDB" id="255482at2"/>
<protein>
    <recommendedName>
        <fullName evidence="9">p-aminobenzoyl-glutamate transport protein</fullName>
    </recommendedName>
</protein>
<feature type="transmembrane region" description="Helical" evidence="6">
    <location>
        <begin position="123"/>
        <end position="152"/>
    </location>
</feature>
<reference evidence="7 8" key="1">
    <citation type="submission" date="2014-09" db="EMBL/GenBank/DDBJ databases">
        <authorList>
            <person name="Urmite Genomes Urmite Genomes"/>
        </authorList>
    </citation>
    <scope>NUCLEOTIDE SEQUENCE [LARGE SCALE GENOMIC DNA]</scope>
    <source>
        <strain evidence="7 8">ES2</strain>
    </source>
</reference>
<dbReference type="PANTHER" id="PTHR43652:SF2">
    <property type="entry name" value="BASIC AMINO ACID ANTIPORTER YFCC-RELATED"/>
    <property type="match status" value="1"/>
</dbReference>
<keyword evidence="2" id="KW-1003">Cell membrane</keyword>
<dbReference type="GO" id="GO:0005886">
    <property type="term" value="C:plasma membrane"/>
    <property type="evidence" value="ECO:0007669"/>
    <property type="project" value="UniProtKB-SubCell"/>
</dbReference>
<dbReference type="RefSeq" id="WP_052650069.1">
    <property type="nucleotide sequence ID" value="NZ_CCXS01000001.1"/>
</dbReference>
<feature type="transmembrane region" description="Helical" evidence="6">
    <location>
        <begin position="316"/>
        <end position="337"/>
    </location>
</feature>
<dbReference type="STRING" id="1499687.BN1080_00426"/>